<dbReference type="Pfam" id="PF00082">
    <property type="entry name" value="Peptidase_S8"/>
    <property type="match status" value="1"/>
</dbReference>
<dbReference type="GO" id="GO:0004252">
    <property type="term" value="F:serine-type endopeptidase activity"/>
    <property type="evidence" value="ECO:0007669"/>
    <property type="project" value="UniProtKB-UniRule"/>
</dbReference>
<dbReference type="InterPro" id="IPR023828">
    <property type="entry name" value="Peptidase_S8_Ser-AS"/>
</dbReference>
<evidence type="ECO:0000256" key="4">
    <source>
        <dbReference type="ARBA" id="ARBA00022825"/>
    </source>
</evidence>
<feature type="active site" description="Charge relay system" evidence="5">
    <location>
        <position position="274"/>
    </location>
</feature>
<dbReference type="GO" id="GO:0006508">
    <property type="term" value="P:proteolysis"/>
    <property type="evidence" value="ECO:0007669"/>
    <property type="project" value="UniProtKB-KW"/>
</dbReference>
<dbReference type="AlphaFoldDB" id="A0A7W7VHT0"/>
<comment type="caution">
    <text evidence="7">The sequence shown here is derived from an EMBL/GenBank/DDBJ whole genome shotgun (WGS) entry which is preliminary data.</text>
</comment>
<gene>
    <name evidence="7" type="ORF">FHR82_007086</name>
</gene>
<evidence type="ECO:0000256" key="1">
    <source>
        <dbReference type="ARBA" id="ARBA00011073"/>
    </source>
</evidence>
<dbReference type="PROSITE" id="PS51892">
    <property type="entry name" value="SUBTILASE"/>
    <property type="match status" value="1"/>
</dbReference>
<accession>A0A7W7VHT0</accession>
<dbReference type="InterPro" id="IPR000209">
    <property type="entry name" value="Peptidase_S8/S53_dom"/>
</dbReference>
<organism evidence="7 8">
    <name type="scientific">Actinophytocola algeriensis</name>
    <dbReference type="NCBI Taxonomy" id="1768010"/>
    <lineage>
        <taxon>Bacteria</taxon>
        <taxon>Bacillati</taxon>
        <taxon>Actinomycetota</taxon>
        <taxon>Actinomycetes</taxon>
        <taxon>Pseudonocardiales</taxon>
        <taxon>Pseudonocardiaceae</taxon>
    </lineage>
</organism>
<evidence type="ECO:0000256" key="5">
    <source>
        <dbReference type="PROSITE-ProRule" id="PRU01240"/>
    </source>
</evidence>
<dbReference type="InterPro" id="IPR036852">
    <property type="entry name" value="Peptidase_S8/S53_dom_sf"/>
</dbReference>
<dbReference type="PROSITE" id="PS00138">
    <property type="entry name" value="SUBTILASE_SER"/>
    <property type="match status" value="1"/>
</dbReference>
<keyword evidence="3 5" id="KW-0378">Hydrolase</keyword>
<keyword evidence="2 5" id="KW-0645">Protease</keyword>
<comment type="similarity">
    <text evidence="1 5">Belongs to the peptidase S8 family.</text>
</comment>
<sequence length="521" mass="55398">MHFYIRRDTGDDGLGRSVPDVPANLLARHGARVLRAETAPSGTAYRADVLRVARTADRDAVEQSLADINLKLVGADTAEDGHRPPLVRIEARDPDKPAKVDAAYALSHLRDANAGEKVGLEHLLFLGLDPAPWDSHGIGPAPWDSHGAGPAPWDSHSWFSRDSYLRSARGGPVPVTMSVRPPRARPLVNGSGFDRRPVIAVLDTGISPHEWFGITDRDTDIPPGGFIRVLKEVQDAITASSREAGTAARLIEDHWDADVPANPLTGELDRHVGHGTFIAGIIRQVAPDSEVAVARVMAGDGVAYESDVLAALERLVEQVRAAQAPGGNPADMVDILSISIGYYVETVQDEAETTEFARLLGELSDLGVLVVAAAGNDATTRPFFPAALAITPPSGGGQPVLSVGALNPNGTKAFFSNQAPWVHAWATGAAVVSTFPRLRGSTGPANVIRELDRESLDPDDFTSGFAMWHGTSFAGPHAAAALANKLVEQADADSGRLRMGLVSQDAMRERARRAVDTCTEC</sequence>
<feature type="domain" description="Peptidase S8/S53" evidence="6">
    <location>
        <begin position="196"/>
        <end position="484"/>
    </location>
</feature>
<evidence type="ECO:0000313" key="8">
    <source>
        <dbReference type="Proteomes" id="UP000520767"/>
    </source>
</evidence>
<dbReference type="PANTHER" id="PTHR43806:SF11">
    <property type="entry name" value="CEREVISIN-RELATED"/>
    <property type="match status" value="1"/>
</dbReference>
<proteinExistence type="inferred from homology"/>
<evidence type="ECO:0000256" key="2">
    <source>
        <dbReference type="ARBA" id="ARBA00022670"/>
    </source>
</evidence>
<dbReference type="Proteomes" id="UP000520767">
    <property type="component" value="Unassembled WGS sequence"/>
</dbReference>
<dbReference type="Gene3D" id="3.40.50.200">
    <property type="entry name" value="Peptidase S8/S53 domain"/>
    <property type="match status" value="1"/>
</dbReference>
<dbReference type="EMBL" id="JACHJQ010000008">
    <property type="protein sequence ID" value="MBB4910827.1"/>
    <property type="molecule type" value="Genomic_DNA"/>
</dbReference>
<dbReference type="PANTHER" id="PTHR43806">
    <property type="entry name" value="PEPTIDASE S8"/>
    <property type="match status" value="1"/>
</dbReference>
<dbReference type="CDD" id="cd00306">
    <property type="entry name" value="Peptidases_S8_S53"/>
    <property type="match status" value="1"/>
</dbReference>
<evidence type="ECO:0000259" key="6">
    <source>
        <dbReference type="Pfam" id="PF00082"/>
    </source>
</evidence>
<feature type="active site" description="Charge relay system" evidence="5">
    <location>
        <position position="472"/>
    </location>
</feature>
<keyword evidence="4 5" id="KW-0720">Serine protease</keyword>
<feature type="active site" description="Charge relay system" evidence="5">
    <location>
        <position position="203"/>
    </location>
</feature>
<reference evidence="7 8" key="1">
    <citation type="submission" date="2020-08" db="EMBL/GenBank/DDBJ databases">
        <title>Genomic Encyclopedia of Type Strains, Phase III (KMG-III): the genomes of soil and plant-associated and newly described type strains.</title>
        <authorList>
            <person name="Whitman W."/>
        </authorList>
    </citation>
    <scope>NUCLEOTIDE SEQUENCE [LARGE SCALE GENOMIC DNA]</scope>
    <source>
        <strain evidence="7 8">CECT 8960</strain>
    </source>
</reference>
<evidence type="ECO:0000313" key="7">
    <source>
        <dbReference type="EMBL" id="MBB4910827.1"/>
    </source>
</evidence>
<keyword evidence="8" id="KW-1185">Reference proteome</keyword>
<dbReference type="RefSeq" id="WP_184814857.1">
    <property type="nucleotide sequence ID" value="NZ_JACHJQ010000008.1"/>
</dbReference>
<dbReference type="SUPFAM" id="SSF52743">
    <property type="entry name" value="Subtilisin-like"/>
    <property type="match status" value="1"/>
</dbReference>
<dbReference type="InterPro" id="IPR050131">
    <property type="entry name" value="Peptidase_S8_subtilisin-like"/>
</dbReference>
<protein>
    <recommendedName>
        <fullName evidence="6">Peptidase S8/S53 domain-containing protein</fullName>
    </recommendedName>
</protein>
<evidence type="ECO:0000256" key="3">
    <source>
        <dbReference type="ARBA" id="ARBA00022801"/>
    </source>
</evidence>
<name>A0A7W7VHT0_9PSEU</name>